<proteinExistence type="predicted"/>
<gene>
    <name evidence="2" type="ORF">GbCGDNIH9_1760</name>
</gene>
<evidence type="ECO:0000313" key="2">
    <source>
        <dbReference type="EMBL" id="APH55073.1"/>
    </source>
</evidence>
<dbReference type="Pfam" id="PF07963">
    <property type="entry name" value="N_methyl"/>
    <property type="match status" value="1"/>
</dbReference>
<keyword evidence="1" id="KW-0812">Transmembrane</keyword>
<accession>A0AAC9KEY3</accession>
<dbReference type="RefSeq" id="WP_072572946.1">
    <property type="nucleotide sequence ID" value="NZ_CP018191.1"/>
</dbReference>
<sequence>MMQSGDRRPEDAGFTLLEVLVALVVLGFLIVGLTEGTRFGFLAQQHQDTMQAGGPALEGADRALRSLLRTMRPGLPTDDRNPLPWPHGDNRTLFFIALMPGSEDDPSSPDSTLADMVLLVRDNALTLRWARHINGPPRHALHWQEATLLAPVQTLAIAYQDDQGNWSGRWDGPAIPSLIRLSLRRPLPQKEQVLIIAPRIDTERP</sequence>
<protein>
    <submittedName>
        <fullName evidence="2">General secretion pathway protein J</fullName>
    </submittedName>
</protein>
<keyword evidence="1" id="KW-1133">Transmembrane helix</keyword>
<dbReference type="InterPro" id="IPR012902">
    <property type="entry name" value="N_methyl_site"/>
</dbReference>
<evidence type="ECO:0000313" key="3">
    <source>
        <dbReference type="Proteomes" id="UP000182373"/>
    </source>
</evidence>
<name>A0AAC9KEY3_9PROT</name>
<dbReference type="NCBIfam" id="TIGR02532">
    <property type="entry name" value="IV_pilin_GFxxxE"/>
    <property type="match status" value="1"/>
</dbReference>
<dbReference type="AlphaFoldDB" id="A0AAC9KEY3"/>
<feature type="transmembrane region" description="Helical" evidence="1">
    <location>
        <begin position="12"/>
        <end position="33"/>
    </location>
</feature>
<dbReference type="EMBL" id="CP018191">
    <property type="protein sequence ID" value="APH55073.1"/>
    <property type="molecule type" value="Genomic_DNA"/>
</dbReference>
<dbReference type="Proteomes" id="UP000182373">
    <property type="component" value="Chromosome"/>
</dbReference>
<evidence type="ECO:0000256" key="1">
    <source>
        <dbReference type="SAM" id="Phobius"/>
    </source>
</evidence>
<keyword evidence="1" id="KW-0472">Membrane</keyword>
<reference evidence="3" key="1">
    <citation type="submission" date="2016-11" db="EMBL/GenBank/DDBJ databases">
        <title>Comparative genomic and phenotypic analysis of Granulibacter bethesdensis clinical isolates from patients with chronic granulomatous disease.</title>
        <authorList>
            <person name="Zarember K.A."/>
            <person name="Porcella S.F."/>
            <person name="Chu J."/>
            <person name="Ding L."/>
            <person name="Dahlstrom E."/>
            <person name="Barbian K."/>
            <person name="Martens C."/>
            <person name="Sykora L."/>
            <person name="Kramer S."/>
            <person name="Pettinato A.M."/>
            <person name="Hong H."/>
            <person name="Wald G."/>
            <person name="Berg L.J."/>
            <person name="Rogge L.S."/>
            <person name="Greenberg D.E."/>
            <person name="Falcone E.L."/>
            <person name="Neves J.F."/>
            <person name="Simoes M.J."/>
            <person name="Casal M."/>
            <person name="Rodriguez-Lopez F.C."/>
            <person name="Zelazny A."/>
            <person name="Gallin J.I."/>
            <person name="Holland S.M."/>
        </authorList>
    </citation>
    <scope>NUCLEOTIDE SEQUENCE [LARGE SCALE GENOMIC DNA]</scope>
    <source>
        <strain evidence="3">NIH9.1</strain>
    </source>
</reference>
<organism evidence="2 3">
    <name type="scientific">Granulibacter bethesdensis</name>
    <dbReference type="NCBI Taxonomy" id="364410"/>
    <lineage>
        <taxon>Bacteria</taxon>
        <taxon>Pseudomonadati</taxon>
        <taxon>Pseudomonadota</taxon>
        <taxon>Alphaproteobacteria</taxon>
        <taxon>Acetobacterales</taxon>
        <taxon>Acetobacteraceae</taxon>
        <taxon>Granulibacter</taxon>
    </lineage>
</organism>